<dbReference type="InterPro" id="IPR020588">
    <property type="entry name" value="RecA_ATP-bd"/>
</dbReference>
<dbReference type="FunFam" id="1.10.150.20:FF:000008">
    <property type="entry name" value="DNA repair protein RAD51 homolog"/>
    <property type="match status" value="1"/>
</dbReference>
<dbReference type="GO" id="GO:0000150">
    <property type="term" value="F:DNA strand exchange activity"/>
    <property type="evidence" value="ECO:0007669"/>
    <property type="project" value="InterPro"/>
</dbReference>
<dbReference type="GO" id="GO:0140664">
    <property type="term" value="F:ATP-dependent DNA damage sensor activity"/>
    <property type="evidence" value="ECO:0007669"/>
    <property type="project" value="InterPro"/>
</dbReference>
<dbReference type="GO" id="GO:0005524">
    <property type="term" value="F:ATP binding"/>
    <property type="evidence" value="ECO:0007669"/>
    <property type="project" value="UniProtKB-KW"/>
</dbReference>
<dbReference type="FunFam" id="3.40.50.300:FF:000092">
    <property type="entry name" value="DNA repair protein Rad51 homolog"/>
    <property type="match status" value="1"/>
</dbReference>
<dbReference type="EMBL" id="CM014086">
    <property type="protein sequence ID" value="TKS75765.1"/>
    <property type="molecule type" value="Genomic_DNA"/>
</dbReference>
<feature type="region of interest" description="Disordered" evidence="10">
    <location>
        <begin position="58"/>
        <end position="81"/>
    </location>
</feature>
<evidence type="ECO:0000259" key="11">
    <source>
        <dbReference type="PROSITE" id="PS50162"/>
    </source>
</evidence>
<dbReference type="GO" id="GO:1990426">
    <property type="term" value="P:mitotic recombination-dependent replication fork processing"/>
    <property type="evidence" value="ECO:0007669"/>
    <property type="project" value="InterPro"/>
</dbReference>
<feature type="coiled-coil region" evidence="9">
    <location>
        <begin position="1339"/>
        <end position="1366"/>
    </location>
</feature>
<proteinExistence type="inferred from homology"/>
<keyword evidence="3 8" id="KW-0547">Nucleotide-binding</keyword>
<feature type="domain" description="RecA family profile 1" evidence="11">
    <location>
        <begin position="1635"/>
        <end position="1817"/>
    </location>
</feature>
<evidence type="ECO:0000256" key="7">
    <source>
        <dbReference type="ARBA" id="ARBA00062901"/>
    </source>
</evidence>
<dbReference type="STRING" id="240159.A0A4U5UQA9"/>
<protein>
    <submittedName>
        <fullName evidence="13">DNA repair protein RAD51-like protein B</fullName>
    </submittedName>
</protein>
<evidence type="ECO:0000256" key="5">
    <source>
        <dbReference type="ARBA" id="ARBA00023242"/>
    </source>
</evidence>
<dbReference type="GO" id="GO:0000794">
    <property type="term" value="C:condensed nuclear chromosome"/>
    <property type="evidence" value="ECO:0007669"/>
    <property type="project" value="TreeGrafter"/>
</dbReference>
<dbReference type="GO" id="GO:0007131">
    <property type="term" value="P:reciprocal meiotic recombination"/>
    <property type="evidence" value="ECO:0007669"/>
    <property type="project" value="TreeGrafter"/>
</dbReference>
<dbReference type="PANTHER" id="PTHR22942:SF39">
    <property type="entry name" value="DNA REPAIR PROTEIN RAD51 HOMOLOG 1"/>
    <property type="match status" value="1"/>
</dbReference>
<evidence type="ECO:0000313" key="13">
    <source>
        <dbReference type="EMBL" id="TKS75765.1"/>
    </source>
</evidence>
<dbReference type="Pfam" id="PF14520">
    <property type="entry name" value="HHH_5"/>
    <property type="match status" value="1"/>
</dbReference>
<dbReference type="GO" id="GO:0006312">
    <property type="term" value="P:mitotic recombination"/>
    <property type="evidence" value="ECO:0007669"/>
    <property type="project" value="TreeGrafter"/>
</dbReference>
<dbReference type="InterPro" id="IPR003593">
    <property type="entry name" value="AAA+_ATPase"/>
</dbReference>
<evidence type="ECO:0000256" key="4">
    <source>
        <dbReference type="ARBA" id="ARBA00022840"/>
    </source>
</evidence>
<evidence type="ECO:0000256" key="8">
    <source>
        <dbReference type="RuleBase" id="RU003422"/>
    </source>
</evidence>
<dbReference type="GO" id="GO:0003690">
    <property type="term" value="F:double-stranded DNA binding"/>
    <property type="evidence" value="ECO:0007669"/>
    <property type="project" value="InterPro"/>
</dbReference>
<keyword evidence="4 8" id="KW-0067">ATP-binding</keyword>
<feature type="coiled-coil region" evidence="9">
    <location>
        <begin position="1179"/>
        <end position="1315"/>
    </location>
</feature>
<feature type="region of interest" description="Disordered" evidence="10">
    <location>
        <begin position="1388"/>
        <end position="1418"/>
    </location>
</feature>
<dbReference type="Gene3D" id="1.10.150.20">
    <property type="entry name" value="5' to 3' exonuclease, C-terminal subdomain"/>
    <property type="match status" value="1"/>
</dbReference>
<dbReference type="InterPro" id="IPR027417">
    <property type="entry name" value="P-loop_NTPase"/>
</dbReference>
<organism evidence="13 14">
    <name type="scientific">Collichthys lucidus</name>
    <name type="common">Big head croaker</name>
    <name type="synonym">Sciaena lucida</name>
    <dbReference type="NCBI Taxonomy" id="240159"/>
    <lineage>
        <taxon>Eukaryota</taxon>
        <taxon>Metazoa</taxon>
        <taxon>Chordata</taxon>
        <taxon>Craniata</taxon>
        <taxon>Vertebrata</taxon>
        <taxon>Euteleostomi</taxon>
        <taxon>Actinopterygii</taxon>
        <taxon>Neopterygii</taxon>
        <taxon>Teleostei</taxon>
        <taxon>Neoteleostei</taxon>
        <taxon>Acanthomorphata</taxon>
        <taxon>Eupercaria</taxon>
        <taxon>Sciaenidae</taxon>
        <taxon>Collichthys</taxon>
    </lineage>
</organism>
<dbReference type="SMART" id="SM00382">
    <property type="entry name" value="AAA"/>
    <property type="match status" value="1"/>
</dbReference>
<keyword evidence="5" id="KW-0539">Nucleus</keyword>
<dbReference type="InterPro" id="IPR020587">
    <property type="entry name" value="RecA_monomer-monomer_interface"/>
</dbReference>
<feature type="domain" description="RecA family profile 2" evidence="12">
    <location>
        <begin position="1824"/>
        <end position="1887"/>
    </location>
</feature>
<dbReference type="SUPFAM" id="SSF52540">
    <property type="entry name" value="P-loop containing nucleoside triphosphate hydrolases"/>
    <property type="match status" value="1"/>
</dbReference>
<dbReference type="Proteomes" id="UP000298787">
    <property type="component" value="Chromosome 9"/>
</dbReference>
<dbReference type="NCBIfam" id="NF003301">
    <property type="entry name" value="PRK04301.1"/>
    <property type="match status" value="1"/>
</dbReference>
<evidence type="ECO:0000256" key="10">
    <source>
        <dbReference type="SAM" id="MobiDB-lite"/>
    </source>
</evidence>
<evidence type="ECO:0000259" key="12">
    <source>
        <dbReference type="PROSITE" id="PS50163"/>
    </source>
</evidence>
<feature type="coiled-coil region" evidence="9">
    <location>
        <begin position="529"/>
        <end position="901"/>
    </location>
</feature>
<dbReference type="Gene3D" id="3.40.50.300">
    <property type="entry name" value="P-loop containing nucleotide triphosphate hydrolases"/>
    <property type="match status" value="1"/>
</dbReference>
<dbReference type="NCBIfam" id="TIGR02239">
    <property type="entry name" value="recomb_RAD51"/>
    <property type="match status" value="1"/>
</dbReference>
<evidence type="ECO:0000256" key="2">
    <source>
        <dbReference type="ARBA" id="ARBA00007095"/>
    </source>
</evidence>
<feature type="coiled-coil region" evidence="9">
    <location>
        <begin position="306"/>
        <end position="496"/>
    </location>
</feature>
<dbReference type="InterPro" id="IPR010995">
    <property type="entry name" value="DNA_repair_Rad51/TF_NusA_a-hlx"/>
</dbReference>
<dbReference type="SUPFAM" id="SSF47794">
    <property type="entry name" value="Rad51 N-terminal domain-like"/>
    <property type="match status" value="1"/>
</dbReference>
<accession>A0A4U5UQA9</accession>
<evidence type="ECO:0000256" key="9">
    <source>
        <dbReference type="SAM" id="Coils"/>
    </source>
</evidence>
<evidence type="ECO:0000256" key="6">
    <source>
        <dbReference type="ARBA" id="ARBA00056736"/>
    </source>
</evidence>
<evidence type="ECO:0000313" key="14">
    <source>
        <dbReference type="Proteomes" id="UP000298787"/>
    </source>
</evidence>
<comment type="similarity">
    <text evidence="2">Belongs to the RecA family. RAD51 subfamily.</text>
</comment>
<evidence type="ECO:0000256" key="3">
    <source>
        <dbReference type="ARBA" id="ARBA00022741"/>
    </source>
</evidence>
<keyword evidence="9" id="KW-0175">Coiled coil</keyword>
<comment type="function">
    <text evidence="6">Plays an important role in homologous strand exchange, a key step in DNA repair through homologous recombination (HR). Binds to single-stranded DNA in an ATP-dependent manner to form nucleoprotein filaments which are essential for the homology search and strand exchange. Catalyzes the recognition of homology and strand exchange between homologous DNA partners to form a joint molecule between a processed DNA break and the repair template. Recruited to resolve stalled replication forks during replication stress. Also involved in interstrand cross-link repair.</text>
</comment>
<dbReference type="GO" id="GO:0000730">
    <property type="term" value="P:DNA recombinase assembly"/>
    <property type="evidence" value="ECO:0007669"/>
    <property type="project" value="TreeGrafter"/>
</dbReference>
<evidence type="ECO:0000256" key="1">
    <source>
        <dbReference type="ARBA" id="ARBA00004123"/>
    </source>
</evidence>
<reference evidence="13 14" key="1">
    <citation type="submission" date="2019-01" db="EMBL/GenBank/DDBJ databases">
        <title>Genome Assembly of Collichthys lucidus.</title>
        <authorList>
            <person name="Cai M."/>
            <person name="Xiao S."/>
        </authorList>
    </citation>
    <scope>NUCLEOTIDE SEQUENCE [LARGE SCALE GENOMIC DNA]</scope>
    <source>
        <strain evidence="13">JT15FE1705JMU</strain>
        <tissue evidence="13">Muscle</tissue>
    </source>
</reference>
<comment type="subcellular location">
    <subcellularLocation>
        <location evidence="1">Nucleus</location>
    </subcellularLocation>
</comment>
<dbReference type="GO" id="GO:0042148">
    <property type="term" value="P:DNA strand invasion"/>
    <property type="evidence" value="ECO:0007669"/>
    <property type="project" value="TreeGrafter"/>
</dbReference>
<feature type="compositionally biased region" description="Basic and acidic residues" evidence="10">
    <location>
        <begin position="59"/>
        <end position="74"/>
    </location>
</feature>
<gene>
    <name evidence="13" type="ORF">D9C73_010074</name>
</gene>
<dbReference type="Pfam" id="PF08423">
    <property type="entry name" value="Rad51"/>
    <property type="match status" value="1"/>
</dbReference>
<dbReference type="GO" id="GO:0070192">
    <property type="term" value="P:chromosome organization involved in meiotic cell cycle"/>
    <property type="evidence" value="ECO:0007669"/>
    <property type="project" value="TreeGrafter"/>
</dbReference>
<sequence length="1887" mass="213807">MIENQDELRAALEKNCEQKERIKHLETAQKSQQDAPPRDLSEQLEELQTQIKTLTEQLESARAERDSLLSEKEAGGQTSTEEMEKLLCRVTSLSEERDQLQEILEGLRQEKNELRAQLEDSMETRQTEIAQLSLCLQTVTEHKKQLEDDLQQSTNTATMTQELLTSIQEELCEQRQMNSDLQKLSEEKECCSDQQIKNLTQKLRSIEAERDSLLSEKEAGGQTSTEEMEKLLCRVTSLSEESNQLQEMLEGLRQEKNELRAQLEDSMETQQTEMWTLTEKLRSIEVERDSLLSEKEAGGQTSTEEMEKLLCRVTSLSEERDQLQEILEGLRQEKNELRAQLEDSMETRQTEIAQLSLCLQTVTEHKKQLEDDLQQSTNTATMTQELLTSIQEELCEQRQMNSDLQKLSEEKECCSDQQIKNLTQKLRSIEAERDSLLSEKEAGGQTSTEEMEKLLCRVTSLSEESNQLQEMLEGLRQEKNELRAQLEDSMETQQTEMWTLTEKLRSIEVERDSLLSEKEAGGQTSTEEMEKLLCRVTSLSEERDQLQEILEGLRQEKNELRAQLEDSMETRQTEIAQLSLCLQTVTEHKKQLEDDLQQSTNTASMTQELLTSIQEELCEQRQMNSDLQKLSEEKECCSDQQIKNLTQKLRSIEAERDSLLSEKEAGGQTSTEEMEKLLCRVTSLSEESNQLQEMLEGLRQEKNELRAQLEDSMETQQTEMWTLTEKLRSIEAERDSLLSEKEAGGQTSTEEMEKLLCRVTSLGEEKDQLQEMLDGLRQEKNELRAQLEDSMETQQTEMKTLTEKLRSTAAERDSLLSEKEAGGQGDQLQEMLEGLRQEKNELRAQLEDSMEMVKQLEQKLQMSREEQTCVEAQADTSQQLLSEANTTISALRQQLSSLAQSAGGVNETLTSRLQDSTGQLQESFKRFQHFVDTCSKYNSSVLEKTLRVQCSLKDPYMTPLPKHTMDTYSALCQLGVQTVQSLGNIMEHLQVRAEGYRNLFEELVKKDLAVFEERRLQDVLLCRVQAPSLSVKDEDFHALWEPRLTELLDKRSLYLQKMGSISEKLWASVAFFPSELSIEVRKRERFTEQLQAVFNKQPVSYSKLDSVLNSEMERRSAVVNSRKRTLQGIIDEQSVFDELKQLQAQADSQLGEVRSKNSTVLQALEGAPVKTELSLLKDNQQLQLQLQTTAEKVKALCAKNEQLEDSQIKANNTVSNHKQATQLLQTKLQDTRAQVEEKESMIQTLRSKLRESEKNASPSAAQLEKLQNKLFKMEVELTSTSDKHQQAIQRMTTLLNEKEDSVRKLKEALRKTQQQGEESFLQGEDLHARLTNPRGVVIKSSILQEKTKLEEEVKHLQLKITELESLVSSQHAQISKWKSRAIRLKVKTKSEMDRPPSPCTPTKRGLPMTSDSNFLNSPKKFLVTPKKVLASPRKVLDSPRKESPRKLLESPKVSLLDSSKSSFFDVGGSSELLSRTYPKQFFDNSSLGTIPAGSGHVMTMRSEAREQVEVEEEENFGPQPLCRLEVHNDIALSVDAGNPAVLVLLDLTAAFDTVNHAVLLSRREQHQCGISASDIKKLEDAGFHTIEAVAYAPKKELLNIKGISEAKADKILTEAAKLVPMGFTTATEFHQRRAEIIQISTGSKELDKLLQGGIETGSITEMFGEFRTGKTQLCHTLAVTCQMERVTLGSVLQLPIDQGGGEGKAMYIDTEGTFRPERLLAVAERYGLVGSDVLDNVAYARAFNTDHQTQLLYQASAMMAESRYALLIVDSATALYRTDYSGRGELSARQGHLGRFLRMLLRLADEFGVAVVITNQVVAQVDGAAMFSADPKKPIGGNIMAHASTTRLYLRKGRGETRICKIYDSPCLPEAEAMFAINADGVGDAKD</sequence>
<comment type="subunit">
    <text evidence="7">Forms linear homooligomers, giving rise to a RAD51 nucleoprotein filament, which is essential for strand-pairing reactions during DNA recombination.</text>
</comment>
<dbReference type="PROSITE" id="PS50162">
    <property type="entry name" value="RECA_2"/>
    <property type="match status" value="1"/>
</dbReference>
<name>A0A4U5UQA9_COLLU</name>
<dbReference type="PROSITE" id="PS50163">
    <property type="entry name" value="RECA_3"/>
    <property type="match status" value="1"/>
</dbReference>
<keyword evidence="14" id="KW-1185">Reference proteome</keyword>
<dbReference type="InterPro" id="IPR013632">
    <property type="entry name" value="Rad51_C"/>
</dbReference>
<dbReference type="InterPro" id="IPR011941">
    <property type="entry name" value="DNA_recomb/repair_Rad51"/>
</dbReference>
<dbReference type="PANTHER" id="PTHR22942">
    <property type="entry name" value="RECA/RAD51/RADA DNA STRAND-PAIRING FAMILY MEMBER"/>
    <property type="match status" value="1"/>
</dbReference>
<dbReference type="GO" id="GO:0003697">
    <property type="term" value="F:single-stranded DNA binding"/>
    <property type="evidence" value="ECO:0007669"/>
    <property type="project" value="InterPro"/>
</dbReference>
<dbReference type="CDD" id="cd19513">
    <property type="entry name" value="Rad51"/>
    <property type="match status" value="1"/>
</dbReference>